<evidence type="ECO:0000313" key="2">
    <source>
        <dbReference type="Proteomes" id="UP000194350"/>
    </source>
</evidence>
<dbReference type="GO" id="GO:0003677">
    <property type="term" value="F:DNA binding"/>
    <property type="evidence" value="ECO:0007669"/>
    <property type="project" value="InterPro"/>
</dbReference>
<proteinExistence type="predicted"/>
<protein>
    <submittedName>
        <fullName evidence="1">Transposase</fullName>
    </submittedName>
</protein>
<reference evidence="1 2" key="1">
    <citation type="submission" date="2016-10" db="EMBL/GenBank/DDBJ databases">
        <title>Systematic genetic and metabolomic analysis of Xenorhabdus and Photorhabdus spp., highlights the requirements for a dual symbiotic and pathogenic life style.</title>
        <authorList>
            <person name="Tobias N.J."/>
            <person name="Wolff H."/>
            <person name="Djahanschiri B."/>
            <person name="Pidot S.J."/>
            <person name="Stinear T.P."/>
            <person name="Ebersberger I."/>
            <person name="Bode H.B."/>
        </authorList>
    </citation>
    <scope>NUCLEOTIDE SEQUENCE [LARGE SCALE GENOMIC DNA]</scope>
    <source>
        <strain evidence="1 2">DSM 22392</strain>
    </source>
</reference>
<comment type="caution">
    <text evidence="1">The sequence shown here is derived from an EMBL/GenBank/DDBJ whole genome shotgun (WGS) entry which is preliminary data.</text>
</comment>
<keyword evidence="2" id="KW-1185">Reference proteome</keyword>
<dbReference type="InterPro" id="IPR005063">
    <property type="entry name" value="Transposase_27"/>
</dbReference>
<accession>A0A1Y2SBN2</accession>
<name>A0A1Y2SBN2_9GAMM</name>
<dbReference type="Pfam" id="PF03400">
    <property type="entry name" value="DDE_Tnp_IS1"/>
    <property type="match status" value="1"/>
</dbReference>
<dbReference type="EMBL" id="MUBJ01000011">
    <property type="protein sequence ID" value="OTA16022.1"/>
    <property type="molecule type" value="Genomic_DNA"/>
</dbReference>
<dbReference type="GO" id="GO:0006313">
    <property type="term" value="P:DNA transposition"/>
    <property type="evidence" value="ECO:0007669"/>
    <property type="project" value="InterPro"/>
</dbReference>
<evidence type="ECO:0000313" key="1">
    <source>
        <dbReference type="EMBL" id="OTA16022.1"/>
    </source>
</evidence>
<organism evidence="1 2">
    <name type="scientific">Xenorhabdus vietnamensis</name>
    <dbReference type="NCBI Taxonomy" id="351656"/>
    <lineage>
        <taxon>Bacteria</taxon>
        <taxon>Pseudomonadati</taxon>
        <taxon>Pseudomonadota</taxon>
        <taxon>Gammaproteobacteria</taxon>
        <taxon>Enterobacterales</taxon>
        <taxon>Morganellaceae</taxon>
        <taxon>Xenorhabdus</taxon>
    </lineage>
</organism>
<dbReference type="OrthoDB" id="9783238at2"/>
<dbReference type="GO" id="GO:0004803">
    <property type="term" value="F:transposase activity"/>
    <property type="evidence" value="ECO:0007669"/>
    <property type="project" value="InterPro"/>
</dbReference>
<gene>
    <name evidence="1" type="ORF">Xvie_02366</name>
</gene>
<dbReference type="AlphaFoldDB" id="A0A1Y2SBN2"/>
<dbReference type="Proteomes" id="UP000194350">
    <property type="component" value="Unassembled WGS sequence"/>
</dbReference>
<sequence length="79" mass="9233">MFLAQTLKRLIALLAPFNIVIYMTEGWRAYEKTLTGKLHVVSKRYTQRIERHNLNLRLLSKPDLFQSPLECMTKSLGII</sequence>
<dbReference type="STRING" id="351656.Xvie_02366"/>